<feature type="domain" description="GH18" evidence="2">
    <location>
        <begin position="37"/>
        <end position="327"/>
    </location>
</feature>
<dbReference type="OrthoDB" id="99456at2"/>
<dbReference type="RefSeq" id="WP_149849034.1">
    <property type="nucleotide sequence ID" value="NZ_VUOB01000014.1"/>
</dbReference>
<dbReference type="InterPro" id="IPR001223">
    <property type="entry name" value="Glyco_hydro18_cat"/>
</dbReference>
<evidence type="ECO:0000259" key="2">
    <source>
        <dbReference type="PROSITE" id="PS51910"/>
    </source>
</evidence>
<comment type="caution">
    <text evidence="3">The sequence shown here is derived from an EMBL/GenBank/DDBJ whole genome shotgun (WGS) entry which is preliminary data.</text>
</comment>
<dbReference type="PROSITE" id="PS51910">
    <property type="entry name" value="GH18_2"/>
    <property type="match status" value="1"/>
</dbReference>
<gene>
    <name evidence="3" type="ORF">F0L68_09010</name>
</gene>
<dbReference type="InterPro" id="IPR052750">
    <property type="entry name" value="GH18_Chitinase"/>
</dbReference>
<dbReference type="PANTHER" id="PTHR42976">
    <property type="entry name" value="BIFUNCTIONAL CHITINASE/LYSOZYME-RELATED"/>
    <property type="match status" value="1"/>
</dbReference>
<proteinExistence type="predicted"/>
<evidence type="ECO:0000256" key="1">
    <source>
        <dbReference type="SAM" id="SignalP"/>
    </source>
</evidence>
<dbReference type="CDD" id="cd06543">
    <property type="entry name" value="GH18_PF-ChiA-like"/>
    <property type="match status" value="1"/>
</dbReference>
<dbReference type="SUPFAM" id="SSF51445">
    <property type="entry name" value="(Trans)glycosidases"/>
    <property type="match status" value="1"/>
</dbReference>
<dbReference type="GO" id="GO:0005975">
    <property type="term" value="P:carbohydrate metabolic process"/>
    <property type="evidence" value="ECO:0007669"/>
    <property type="project" value="InterPro"/>
</dbReference>
<evidence type="ECO:0000313" key="4">
    <source>
        <dbReference type="Proteomes" id="UP000323454"/>
    </source>
</evidence>
<reference evidence="3 4" key="2">
    <citation type="submission" date="2019-09" db="EMBL/GenBank/DDBJ databases">
        <authorList>
            <person name="Jin C."/>
        </authorList>
    </citation>
    <scope>NUCLEOTIDE SEQUENCE [LARGE SCALE GENOMIC DNA]</scope>
    <source>
        <strain evidence="3 4">AN110305</strain>
    </source>
</reference>
<keyword evidence="1" id="KW-0732">Signal</keyword>
<dbReference type="InterPro" id="IPR017853">
    <property type="entry name" value="GH"/>
</dbReference>
<organism evidence="3 4">
    <name type="scientific">Solihabitans fulvus</name>
    <dbReference type="NCBI Taxonomy" id="1892852"/>
    <lineage>
        <taxon>Bacteria</taxon>
        <taxon>Bacillati</taxon>
        <taxon>Actinomycetota</taxon>
        <taxon>Actinomycetes</taxon>
        <taxon>Pseudonocardiales</taxon>
        <taxon>Pseudonocardiaceae</taxon>
        <taxon>Solihabitans</taxon>
    </lineage>
</organism>
<dbReference type="PANTHER" id="PTHR42976:SF1">
    <property type="entry name" value="GH18 DOMAIN-CONTAINING PROTEIN-RELATED"/>
    <property type="match status" value="1"/>
</dbReference>
<dbReference type="Gene3D" id="3.20.20.80">
    <property type="entry name" value="Glycosidases"/>
    <property type="match status" value="1"/>
</dbReference>
<dbReference type="Proteomes" id="UP000323454">
    <property type="component" value="Unassembled WGS sequence"/>
</dbReference>
<dbReference type="EMBL" id="VUOB01000014">
    <property type="protein sequence ID" value="KAA2263803.1"/>
    <property type="molecule type" value="Genomic_DNA"/>
</dbReference>
<sequence>MKRLRRTALILLSAGALAAGVTGGLAQAAPSVTGAGPVTASPYLYLGWGNPPDPASVMSASGVKAFTMAFMLSDGGCNAKWDGSRALKGGGDEAAIKKIRSAGGDVIISFGGWSGAKLGEHCGTASALAGAYQKVIDAYGLKAIDIDIEDTEFHSNAVQDRVLGALKIVKQHNAGIRTVVTFGTDTTGPDSWGQRLISRGAALGAGVDVWSIMPFDFGSGGNMASLTVSAADGLKNRVKAAFGLSDAAAYAKIGISSMNGKTDNAGEVVTLANFNTILGYAQQHHIARFTFWSANRDRPCAGAGGDSCSGISQKPWDFSKVIAKFTG</sequence>
<reference evidence="3 4" key="1">
    <citation type="submission" date="2019-09" db="EMBL/GenBank/DDBJ databases">
        <title>Goodfellowia gen. nov., a new genus of the Pseudonocardineae related to Actinoalloteichus, containing Goodfellowia coeruleoviolacea gen. nov., comb. nov. gen. nov., comb. nov.</title>
        <authorList>
            <person name="Labeda D."/>
        </authorList>
    </citation>
    <scope>NUCLEOTIDE SEQUENCE [LARGE SCALE GENOMIC DNA]</scope>
    <source>
        <strain evidence="3 4">AN110305</strain>
    </source>
</reference>
<dbReference type="PROSITE" id="PS51318">
    <property type="entry name" value="TAT"/>
    <property type="match status" value="1"/>
</dbReference>
<dbReference type="InterPro" id="IPR006311">
    <property type="entry name" value="TAT_signal"/>
</dbReference>
<accession>A0A5B2XKC0</accession>
<protein>
    <submittedName>
        <fullName evidence="3">Chitinase</fullName>
    </submittedName>
</protein>
<name>A0A5B2XKC0_9PSEU</name>
<keyword evidence="4" id="KW-1185">Reference proteome</keyword>
<dbReference type="AlphaFoldDB" id="A0A5B2XKC0"/>
<feature type="signal peptide" evidence="1">
    <location>
        <begin position="1"/>
        <end position="18"/>
    </location>
</feature>
<evidence type="ECO:0000313" key="3">
    <source>
        <dbReference type="EMBL" id="KAA2263803.1"/>
    </source>
</evidence>
<feature type="chain" id="PRO_5038699919" evidence="1">
    <location>
        <begin position="19"/>
        <end position="327"/>
    </location>
</feature>